<dbReference type="Gene3D" id="3.30.420.40">
    <property type="match status" value="2"/>
</dbReference>
<dbReference type="PROSITE" id="PS01125">
    <property type="entry name" value="ROK"/>
    <property type="match status" value="1"/>
</dbReference>
<proteinExistence type="predicted"/>
<dbReference type="EMBL" id="QEXV01000006">
    <property type="protein sequence ID" value="PWE16479.1"/>
    <property type="molecule type" value="Genomic_DNA"/>
</dbReference>
<gene>
    <name evidence="1" type="ORF">DDZ18_11940</name>
</gene>
<dbReference type="GO" id="GO:0004396">
    <property type="term" value="F:hexokinase activity"/>
    <property type="evidence" value="ECO:0007669"/>
    <property type="project" value="TreeGrafter"/>
</dbReference>
<dbReference type="InterPro" id="IPR049874">
    <property type="entry name" value="ROK_cs"/>
</dbReference>
<keyword evidence="2" id="KW-1185">Reference proteome</keyword>
<dbReference type="Proteomes" id="UP000245168">
    <property type="component" value="Unassembled WGS sequence"/>
</dbReference>
<organism evidence="1 2">
    <name type="scientific">Marinicauda salina</name>
    <dbReference type="NCBI Taxonomy" id="2135793"/>
    <lineage>
        <taxon>Bacteria</taxon>
        <taxon>Pseudomonadati</taxon>
        <taxon>Pseudomonadota</taxon>
        <taxon>Alphaproteobacteria</taxon>
        <taxon>Maricaulales</taxon>
        <taxon>Maricaulaceae</taxon>
        <taxon>Marinicauda</taxon>
    </lineage>
</organism>
<dbReference type="Pfam" id="PF00480">
    <property type="entry name" value="ROK"/>
    <property type="match status" value="1"/>
</dbReference>
<dbReference type="InterPro" id="IPR043129">
    <property type="entry name" value="ATPase_NBD"/>
</dbReference>
<dbReference type="SUPFAM" id="SSF53067">
    <property type="entry name" value="Actin-like ATPase domain"/>
    <property type="match status" value="1"/>
</dbReference>
<dbReference type="AlphaFoldDB" id="A0A2U2BR64"/>
<accession>A0A2U2BR64</accession>
<dbReference type="InterPro" id="IPR000600">
    <property type="entry name" value="ROK"/>
</dbReference>
<evidence type="ECO:0000313" key="1">
    <source>
        <dbReference type="EMBL" id="PWE16479.1"/>
    </source>
</evidence>
<evidence type="ECO:0000313" key="2">
    <source>
        <dbReference type="Proteomes" id="UP000245168"/>
    </source>
</evidence>
<keyword evidence="1" id="KW-0808">Transferase</keyword>
<comment type="caution">
    <text evidence="1">The sequence shown here is derived from an EMBL/GenBank/DDBJ whole genome shotgun (WGS) entry which is preliminary data.</text>
</comment>
<dbReference type="OrthoDB" id="9810372at2"/>
<dbReference type="RefSeq" id="WP_109253634.1">
    <property type="nucleotide sequence ID" value="NZ_QEXV01000006.1"/>
</dbReference>
<keyword evidence="1" id="KW-0418">Kinase</keyword>
<name>A0A2U2BR64_9PROT</name>
<dbReference type="PANTHER" id="PTHR18964:SF174">
    <property type="entry name" value="D-ALLOSE KINASE-RELATED"/>
    <property type="match status" value="1"/>
</dbReference>
<dbReference type="PANTHER" id="PTHR18964">
    <property type="entry name" value="ROK (REPRESSOR, ORF, KINASE) FAMILY"/>
    <property type="match status" value="1"/>
</dbReference>
<reference evidence="2" key="1">
    <citation type="submission" date="2018-05" db="EMBL/GenBank/DDBJ databases">
        <authorList>
            <person name="Liu B.-T."/>
        </authorList>
    </citation>
    <scope>NUCLEOTIDE SEQUENCE [LARGE SCALE GENOMIC DNA]</scope>
    <source>
        <strain evidence="2">WD6-1</strain>
    </source>
</reference>
<protein>
    <submittedName>
        <fullName evidence="1">Fructokinase</fullName>
    </submittedName>
</protein>
<sequence length="304" mass="31176">MRLGVDLGGTKIEAAAIDAAGAIRARRRVASPQDYDAKIRAIGELVAAIANEAGLSDAPVGVGHPGSINPRTGCVRNANSTDLNGRRLNQDLEAALGRPVRCANDANCFALSEARDGAAADARIVFGAILGTGVGGGVVVDGRLLSGADFIAGEWGHAGLPWARPDETPGPACKCGKRGCVEAWCSGPALVADYVRAGGQAESVEEIVEAASAGDSLARDALARHRDRLARSLATVVNILDPEAIVLGGGLSNLPGIAEDLNARLADWAFTDELRVDVRRNAHGDSSGVRGAAWLWPAPGEAGS</sequence>